<name>A0AAD8E5S9_DIPPU</name>
<comment type="caution">
    <text evidence="1">The sequence shown here is derived from an EMBL/GenBank/DDBJ whole genome shotgun (WGS) entry which is preliminary data.</text>
</comment>
<evidence type="ECO:0000313" key="1">
    <source>
        <dbReference type="EMBL" id="KAJ9578353.1"/>
    </source>
</evidence>
<dbReference type="EMBL" id="JASPKZ010008886">
    <property type="protein sequence ID" value="KAJ9578353.1"/>
    <property type="molecule type" value="Genomic_DNA"/>
</dbReference>
<gene>
    <name evidence="1" type="ORF">L9F63_005420</name>
</gene>
<dbReference type="AlphaFoldDB" id="A0AAD8E5S9"/>
<reference evidence="1" key="1">
    <citation type="journal article" date="2023" name="IScience">
        <title>Live-bearing cockroach genome reveals convergent evolutionary mechanisms linked to viviparity in insects and beyond.</title>
        <authorList>
            <person name="Fouks B."/>
            <person name="Harrison M.C."/>
            <person name="Mikhailova A.A."/>
            <person name="Marchal E."/>
            <person name="English S."/>
            <person name="Carruthers M."/>
            <person name="Jennings E.C."/>
            <person name="Chiamaka E.L."/>
            <person name="Frigard R.A."/>
            <person name="Pippel M."/>
            <person name="Attardo G.M."/>
            <person name="Benoit J.B."/>
            <person name="Bornberg-Bauer E."/>
            <person name="Tobe S.S."/>
        </authorList>
    </citation>
    <scope>NUCLEOTIDE SEQUENCE</scope>
    <source>
        <strain evidence="1">Stay&amp;Tobe</strain>
    </source>
</reference>
<accession>A0AAD8E5S9</accession>
<keyword evidence="2" id="KW-1185">Reference proteome</keyword>
<proteinExistence type="predicted"/>
<organism evidence="1 2">
    <name type="scientific">Diploptera punctata</name>
    <name type="common">Pacific beetle cockroach</name>
    <dbReference type="NCBI Taxonomy" id="6984"/>
    <lineage>
        <taxon>Eukaryota</taxon>
        <taxon>Metazoa</taxon>
        <taxon>Ecdysozoa</taxon>
        <taxon>Arthropoda</taxon>
        <taxon>Hexapoda</taxon>
        <taxon>Insecta</taxon>
        <taxon>Pterygota</taxon>
        <taxon>Neoptera</taxon>
        <taxon>Polyneoptera</taxon>
        <taxon>Dictyoptera</taxon>
        <taxon>Blattodea</taxon>
        <taxon>Blaberoidea</taxon>
        <taxon>Blaberidae</taxon>
        <taxon>Diplopterinae</taxon>
        <taxon>Diploptera</taxon>
    </lineage>
</organism>
<reference evidence="1" key="2">
    <citation type="submission" date="2023-05" db="EMBL/GenBank/DDBJ databases">
        <authorList>
            <person name="Fouks B."/>
        </authorList>
    </citation>
    <scope>NUCLEOTIDE SEQUENCE</scope>
    <source>
        <strain evidence="1">Stay&amp;Tobe</strain>
        <tissue evidence="1">Testes</tissue>
    </source>
</reference>
<protein>
    <submittedName>
        <fullName evidence="1">Uncharacterized protein</fullName>
    </submittedName>
</protein>
<sequence length="85" mass="10000">VCRKISCLVAGNLRSDVVFLFCSFFVLRIRYILSKVGMDNSLQIDILKIYAIFNDSLLPIYPEKVYTFNFMRYSKYTNFYANDLS</sequence>
<feature type="non-terminal residue" evidence="1">
    <location>
        <position position="85"/>
    </location>
</feature>
<feature type="non-terminal residue" evidence="1">
    <location>
        <position position="1"/>
    </location>
</feature>
<dbReference type="Proteomes" id="UP001233999">
    <property type="component" value="Unassembled WGS sequence"/>
</dbReference>
<evidence type="ECO:0000313" key="2">
    <source>
        <dbReference type="Proteomes" id="UP001233999"/>
    </source>
</evidence>